<dbReference type="AlphaFoldDB" id="A0A1W1C8W1"/>
<accession>A0A1W1C8W1</accession>
<reference evidence="1" key="1">
    <citation type="submission" date="2016-10" db="EMBL/GenBank/DDBJ databases">
        <authorList>
            <person name="de Groot N.N."/>
        </authorList>
    </citation>
    <scope>NUCLEOTIDE SEQUENCE</scope>
</reference>
<name>A0A1W1C8W1_9ZZZZ</name>
<dbReference type="EMBL" id="FPHC01000065">
    <property type="protein sequence ID" value="SFV62189.1"/>
    <property type="molecule type" value="Genomic_DNA"/>
</dbReference>
<organism evidence="1">
    <name type="scientific">hydrothermal vent metagenome</name>
    <dbReference type="NCBI Taxonomy" id="652676"/>
    <lineage>
        <taxon>unclassified sequences</taxon>
        <taxon>metagenomes</taxon>
        <taxon>ecological metagenomes</taxon>
    </lineage>
</organism>
<proteinExistence type="predicted"/>
<protein>
    <submittedName>
        <fullName evidence="1">Uncharacterized protein</fullName>
    </submittedName>
</protein>
<gene>
    <name evidence="1" type="ORF">MNB_SV-6-369</name>
</gene>
<evidence type="ECO:0000313" key="1">
    <source>
        <dbReference type="EMBL" id="SFV62189.1"/>
    </source>
</evidence>
<sequence length="113" mass="12914">MDGMMRVTYTILCESDLYKEIDLQDILANEKVSKSIKSEFAKGLRNIVLSANDNAKDNNTKIIIKTQKEHFEFMVSKNDFADLLELAEDDARRNKRLKKGCDGVELIDIVTVE</sequence>